<dbReference type="VEuPathDB" id="FungiDB:DD237_001507"/>
<dbReference type="Proteomes" id="UP000282087">
    <property type="component" value="Unassembled WGS sequence"/>
</dbReference>
<dbReference type="EMBL" id="QKXF01000105">
    <property type="protein sequence ID" value="RQM16994.1"/>
    <property type="molecule type" value="Genomic_DNA"/>
</dbReference>
<evidence type="ECO:0000313" key="1">
    <source>
        <dbReference type="EMBL" id="RMX66323.1"/>
    </source>
</evidence>
<evidence type="ECO:0000313" key="2">
    <source>
        <dbReference type="EMBL" id="RQM16994.1"/>
    </source>
</evidence>
<dbReference type="EMBL" id="QLLG01000207">
    <property type="protein sequence ID" value="RMX66323.1"/>
    <property type="molecule type" value="Genomic_DNA"/>
</dbReference>
<protein>
    <submittedName>
        <fullName evidence="1">Uncharacterized protein</fullName>
    </submittedName>
</protein>
<proteinExistence type="predicted"/>
<dbReference type="Proteomes" id="UP000286097">
    <property type="component" value="Unassembled WGS sequence"/>
</dbReference>
<comment type="caution">
    <text evidence="1">The sequence shown here is derived from an EMBL/GenBank/DDBJ whole genome shotgun (WGS) entry which is preliminary data.</text>
</comment>
<reference evidence="3 4" key="1">
    <citation type="submission" date="2018-06" db="EMBL/GenBank/DDBJ databases">
        <title>Comparative genomics of downy mildews reveals potential adaptations to biotrophy.</title>
        <authorList>
            <person name="Fletcher K."/>
            <person name="Klosterman S.J."/>
            <person name="Derevnina L."/>
            <person name="Martin F."/>
            <person name="Koike S."/>
            <person name="Reyes Chin-Wo S."/>
            <person name="Mou B."/>
            <person name="Michelmore R."/>
        </authorList>
    </citation>
    <scope>NUCLEOTIDE SEQUENCE [LARGE SCALE GENOMIC DNA]</scope>
    <source>
        <strain evidence="2 4">R13</strain>
        <strain evidence="1 3">R14</strain>
    </source>
</reference>
<accession>A0A3M6VJJ8</accession>
<sequence length="275" mass="30311">MASSSLSVEAVSAIEDAFLRGEWTQALHDSRSMLTARMVPVKYRILSVYLQIIFELNLDDEVETVVAIANMFTPLPSDIATQYCKFLIAMNRRLLAKEVLQDLLESFTVNGGMDISTEQYMKAAETMALHLLLPEEGIQAAQQFVAEDKMLDDEVKLQLLYRIQTMHLAAQEAENKDSMQTSSVDQTVKNASGNPHVPDATYQSVSTAFTNTQQAVTKQDDNSSCYVVIGTTAIVLAAATAGVLRYREKIHEYISNAIPAISKGVADAKFAIFEA</sequence>
<dbReference type="AlphaFoldDB" id="A0A3M6VJJ8"/>
<gene>
    <name evidence="2" type="ORF">DD237_001507</name>
    <name evidence="1" type="ORF">DD238_001664</name>
</gene>
<organism evidence="1 3">
    <name type="scientific">Peronospora effusa</name>
    <dbReference type="NCBI Taxonomy" id="542832"/>
    <lineage>
        <taxon>Eukaryota</taxon>
        <taxon>Sar</taxon>
        <taxon>Stramenopiles</taxon>
        <taxon>Oomycota</taxon>
        <taxon>Peronosporomycetes</taxon>
        <taxon>Peronosporales</taxon>
        <taxon>Peronosporaceae</taxon>
        <taxon>Peronospora</taxon>
    </lineage>
</organism>
<evidence type="ECO:0000313" key="3">
    <source>
        <dbReference type="Proteomes" id="UP000282087"/>
    </source>
</evidence>
<name>A0A3M6VJJ8_9STRA</name>
<keyword evidence="3" id="KW-1185">Reference proteome</keyword>
<evidence type="ECO:0000313" key="4">
    <source>
        <dbReference type="Proteomes" id="UP000286097"/>
    </source>
</evidence>